<evidence type="ECO:0000313" key="10">
    <source>
        <dbReference type="EMBL" id="SHI80708.1"/>
    </source>
</evidence>
<comment type="subcellular location">
    <subcellularLocation>
        <location evidence="1">Cell outer membrane</location>
    </subcellularLocation>
</comment>
<evidence type="ECO:0000256" key="1">
    <source>
        <dbReference type="ARBA" id="ARBA00004442"/>
    </source>
</evidence>
<dbReference type="AlphaFoldDB" id="A0A1M6E608"/>
<dbReference type="SUPFAM" id="SSF48452">
    <property type="entry name" value="TPR-like"/>
    <property type="match status" value="1"/>
</dbReference>
<feature type="domain" description="RagB/SusD" evidence="8">
    <location>
        <begin position="548"/>
        <end position="585"/>
    </location>
</feature>
<gene>
    <name evidence="10" type="ORF">SAMN05444280_10668</name>
</gene>
<keyword evidence="4" id="KW-0472">Membrane</keyword>
<dbReference type="Gene3D" id="1.25.40.390">
    <property type="match status" value="1"/>
</dbReference>
<dbReference type="Pfam" id="PF07980">
    <property type="entry name" value="SusD_RagB"/>
    <property type="match status" value="1"/>
</dbReference>
<protein>
    <submittedName>
        <fullName evidence="10">Starch-binding associating with outer membrane</fullName>
    </submittedName>
</protein>
<evidence type="ECO:0000259" key="9">
    <source>
        <dbReference type="Pfam" id="PF14322"/>
    </source>
</evidence>
<dbReference type="PROSITE" id="PS50005">
    <property type="entry name" value="TPR"/>
    <property type="match status" value="1"/>
</dbReference>
<name>A0A1M6E608_9BACT</name>
<dbReference type="PROSITE" id="PS51257">
    <property type="entry name" value="PROKAR_LIPOPROTEIN"/>
    <property type="match status" value="1"/>
</dbReference>
<dbReference type="OrthoDB" id="5694214at2"/>
<reference evidence="10 11" key="1">
    <citation type="submission" date="2016-11" db="EMBL/GenBank/DDBJ databases">
        <authorList>
            <person name="Jaros S."/>
            <person name="Januszkiewicz K."/>
            <person name="Wedrychowicz H."/>
        </authorList>
    </citation>
    <scope>NUCLEOTIDE SEQUENCE [LARGE SCALE GENOMIC DNA]</scope>
    <source>
        <strain evidence="10 11">DSM 27063</strain>
    </source>
</reference>
<keyword evidence="5" id="KW-0998">Cell outer membrane</keyword>
<dbReference type="InterPro" id="IPR019734">
    <property type="entry name" value="TPR_rpt"/>
</dbReference>
<accession>A0A1M6E608</accession>
<dbReference type="Proteomes" id="UP000184050">
    <property type="component" value="Unassembled WGS sequence"/>
</dbReference>
<evidence type="ECO:0000256" key="5">
    <source>
        <dbReference type="ARBA" id="ARBA00023237"/>
    </source>
</evidence>
<feature type="domain" description="SusD-like N-terminal" evidence="9">
    <location>
        <begin position="87"/>
        <end position="171"/>
    </location>
</feature>
<dbReference type="Pfam" id="PF14322">
    <property type="entry name" value="SusD-like_3"/>
    <property type="match status" value="1"/>
</dbReference>
<evidence type="ECO:0000313" key="11">
    <source>
        <dbReference type="Proteomes" id="UP000184050"/>
    </source>
</evidence>
<feature type="chain" id="PRO_5013291242" evidence="7">
    <location>
        <begin position="23"/>
        <end position="618"/>
    </location>
</feature>
<feature type="signal peptide" evidence="7">
    <location>
        <begin position="1"/>
        <end position="22"/>
    </location>
</feature>
<evidence type="ECO:0000256" key="4">
    <source>
        <dbReference type="ARBA" id="ARBA00023136"/>
    </source>
</evidence>
<dbReference type="EMBL" id="FQZE01000006">
    <property type="protein sequence ID" value="SHI80708.1"/>
    <property type="molecule type" value="Genomic_DNA"/>
</dbReference>
<evidence type="ECO:0000256" key="7">
    <source>
        <dbReference type="SAM" id="SignalP"/>
    </source>
</evidence>
<evidence type="ECO:0000256" key="6">
    <source>
        <dbReference type="PROSITE-ProRule" id="PRU00339"/>
    </source>
</evidence>
<dbReference type="RefSeq" id="WP_073166842.1">
    <property type="nucleotide sequence ID" value="NZ_FQZE01000006.1"/>
</dbReference>
<dbReference type="InterPro" id="IPR033985">
    <property type="entry name" value="SusD-like_N"/>
</dbReference>
<keyword evidence="6" id="KW-0802">TPR repeat</keyword>
<dbReference type="InterPro" id="IPR011990">
    <property type="entry name" value="TPR-like_helical_dom_sf"/>
</dbReference>
<evidence type="ECO:0000259" key="8">
    <source>
        <dbReference type="Pfam" id="PF07980"/>
    </source>
</evidence>
<keyword evidence="3 7" id="KW-0732">Signal</keyword>
<dbReference type="GO" id="GO:0009279">
    <property type="term" value="C:cell outer membrane"/>
    <property type="evidence" value="ECO:0007669"/>
    <property type="project" value="UniProtKB-SubCell"/>
</dbReference>
<sequence length="618" mass="72591">MRNLKKYSAIVFAFLASVFVFSSCKDFLNPEQEVNITEDKLFDDWYEYRSAEMGLYGLQQKLVEQIVILGELRADLLTITPNADADMIEIYNFNISKENKYASPTNFFKLISASNRFLRVLEEQHPEVLDQNSPVTNYDRLYGEALCMRAWAYFNAVRIYGKVPFIHESLTTIDEVENFLASNEPYIDSVHIIFARDGYYNDTIYQEPVTLEKQYYDQDLVIDYFTNELETKLKAVGVNHYIDNNDNTWEVSIWNEHARNALLGHMFLTQGDLKKAATYFEKITRLSTDNYRYQLDASFSFDNWRNIFINIDNREHIFTLWFNKSNFQQNNFQSIFDPREPHQYMLKPTRQAVLKWETLWDNYSLNVNNANPSRTRLNQKGLPGDFYRGYGVSYAYTINGEPINPNQVFSALYLKSEDDFKTANLITAGADTVVWKYSFYKNVFDQDANFIVYRAAGIHLWLAEVYTWWAFERSGGVSTFTTQALDIANDGRYYEISDSREQMGVRGRVGFADQFDKISVGNINYVHDPFNNKVLDYIDLTGSLEAKQLYLEEQLLEERARELAFEGERFYDLMRVAKRRNDPSFLAEIVSEKYPEGKQQEIYNLLLDENNWYINYFE</sequence>
<evidence type="ECO:0000256" key="2">
    <source>
        <dbReference type="ARBA" id="ARBA00006275"/>
    </source>
</evidence>
<comment type="similarity">
    <text evidence="2">Belongs to the SusD family.</text>
</comment>
<evidence type="ECO:0000256" key="3">
    <source>
        <dbReference type="ARBA" id="ARBA00022729"/>
    </source>
</evidence>
<feature type="repeat" description="TPR" evidence="6">
    <location>
        <begin position="257"/>
        <end position="290"/>
    </location>
</feature>
<keyword evidence="11" id="KW-1185">Reference proteome</keyword>
<dbReference type="STRING" id="1168035.SAMN05444280_10668"/>
<dbReference type="InterPro" id="IPR012944">
    <property type="entry name" value="SusD_RagB_dom"/>
</dbReference>
<proteinExistence type="inferred from homology"/>
<organism evidence="10 11">
    <name type="scientific">Tangfeifania diversioriginum</name>
    <dbReference type="NCBI Taxonomy" id="1168035"/>
    <lineage>
        <taxon>Bacteria</taxon>
        <taxon>Pseudomonadati</taxon>
        <taxon>Bacteroidota</taxon>
        <taxon>Bacteroidia</taxon>
        <taxon>Marinilabiliales</taxon>
        <taxon>Prolixibacteraceae</taxon>
        <taxon>Tangfeifania</taxon>
    </lineage>
</organism>